<keyword evidence="4 6" id="KW-0964">Secreted</keyword>
<keyword evidence="8" id="KW-1185">Reference proteome</keyword>
<evidence type="ECO:0000256" key="1">
    <source>
        <dbReference type="ARBA" id="ARBA00004613"/>
    </source>
</evidence>
<evidence type="ECO:0000313" key="7">
    <source>
        <dbReference type="EMBL" id="KAI5442054.1"/>
    </source>
</evidence>
<evidence type="ECO:0000256" key="6">
    <source>
        <dbReference type="RuleBase" id="RU367044"/>
    </source>
</evidence>
<dbReference type="EMBL" id="JAMSHJ010000001">
    <property type="protein sequence ID" value="KAI5442054.1"/>
    <property type="molecule type" value="Genomic_DNA"/>
</dbReference>
<comment type="similarity">
    <text evidence="2 6">Belongs to the plant self-incompatibility (S1) protein family.</text>
</comment>
<accession>A0A9D4YNS6</accession>
<evidence type="ECO:0000313" key="8">
    <source>
        <dbReference type="Proteomes" id="UP001058974"/>
    </source>
</evidence>
<sequence length="175" mass="20117">NILCVPSYINYFHTPKKKLNEVTMSPFNQEVVVMCMLMLLSVQYVPGVHLNVVNSTENLFRVHVNIVNSLEDNLDLTLHCKSKDDDLGAHLLLHGEGFSFSFRPAFIVAQTLFFCSFVWSGELHWFDIYIDGDNVRANCDYCNWNVFKLGPCRTPEPKSPTQTPICLPWNKSQRM</sequence>
<name>A0A9D4YNS6_PEA</name>
<gene>
    <name evidence="7" type="ORF">KIW84_011210</name>
</gene>
<dbReference type="GO" id="GO:0005576">
    <property type="term" value="C:extracellular region"/>
    <property type="evidence" value="ECO:0007669"/>
    <property type="project" value="UniProtKB-SubCell"/>
</dbReference>
<evidence type="ECO:0000256" key="4">
    <source>
        <dbReference type="ARBA" id="ARBA00022525"/>
    </source>
</evidence>
<keyword evidence="3 6" id="KW-0713">Self-incompatibility</keyword>
<dbReference type="Proteomes" id="UP001058974">
    <property type="component" value="Chromosome 1"/>
</dbReference>
<organism evidence="7 8">
    <name type="scientific">Pisum sativum</name>
    <name type="common">Garden pea</name>
    <name type="synonym">Lathyrus oleraceus</name>
    <dbReference type="NCBI Taxonomy" id="3888"/>
    <lineage>
        <taxon>Eukaryota</taxon>
        <taxon>Viridiplantae</taxon>
        <taxon>Streptophyta</taxon>
        <taxon>Embryophyta</taxon>
        <taxon>Tracheophyta</taxon>
        <taxon>Spermatophyta</taxon>
        <taxon>Magnoliopsida</taxon>
        <taxon>eudicotyledons</taxon>
        <taxon>Gunneridae</taxon>
        <taxon>Pentapetalae</taxon>
        <taxon>rosids</taxon>
        <taxon>fabids</taxon>
        <taxon>Fabales</taxon>
        <taxon>Fabaceae</taxon>
        <taxon>Papilionoideae</taxon>
        <taxon>50 kb inversion clade</taxon>
        <taxon>NPAAA clade</taxon>
        <taxon>Hologalegina</taxon>
        <taxon>IRL clade</taxon>
        <taxon>Fabeae</taxon>
        <taxon>Lathyrus</taxon>
    </lineage>
</organism>
<comment type="subcellular location">
    <subcellularLocation>
        <location evidence="1 6">Secreted</location>
    </subcellularLocation>
</comment>
<dbReference type="AlphaFoldDB" id="A0A9D4YNS6"/>
<dbReference type="PANTHER" id="PTHR31232">
    <property type="match status" value="1"/>
</dbReference>
<dbReference type="PANTHER" id="PTHR31232:SF43">
    <property type="entry name" value="S-PROTEIN HOMOLOG 29-RELATED"/>
    <property type="match status" value="1"/>
</dbReference>
<dbReference type="InterPro" id="IPR010264">
    <property type="entry name" value="Self-incomp_S1"/>
</dbReference>
<dbReference type="Pfam" id="PF05938">
    <property type="entry name" value="Self-incomp_S1"/>
    <property type="match status" value="1"/>
</dbReference>
<reference evidence="7 8" key="1">
    <citation type="journal article" date="2022" name="Nat. Genet.">
        <title>Improved pea reference genome and pan-genome highlight genomic features and evolutionary characteristics.</title>
        <authorList>
            <person name="Yang T."/>
            <person name="Liu R."/>
            <person name="Luo Y."/>
            <person name="Hu S."/>
            <person name="Wang D."/>
            <person name="Wang C."/>
            <person name="Pandey M.K."/>
            <person name="Ge S."/>
            <person name="Xu Q."/>
            <person name="Li N."/>
            <person name="Li G."/>
            <person name="Huang Y."/>
            <person name="Saxena R.K."/>
            <person name="Ji Y."/>
            <person name="Li M."/>
            <person name="Yan X."/>
            <person name="He Y."/>
            <person name="Liu Y."/>
            <person name="Wang X."/>
            <person name="Xiang C."/>
            <person name="Varshney R.K."/>
            <person name="Ding H."/>
            <person name="Gao S."/>
            <person name="Zong X."/>
        </authorList>
    </citation>
    <scope>NUCLEOTIDE SEQUENCE [LARGE SCALE GENOMIC DNA]</scope>
    <source>
        <strain evidence="7 8">cv. Zhongwan 6</strain>
    </source>
</reference>
<dbReference type="GO" id="GO:0060320">
    <property type="term" value="P:rejection of self pollen"/>
    <property type="evidence" value="ECO:0007669"/>
    <property type="project" value="UniProtKB-KW"/>
</dbReference>
<proteinExistence type="inferred from homology"/>
<protein>
    <recommendedName>
        <fullName evidence="6">S-protein homolog</fullName>
    </recommendedName>
</protein>
<comment type="caution">
    <text evidence="7">The sequence shown here is derived from an EMBL/GenBank/DDBJ whole genome shotgun (WGS) entry which is preliminary data.</text>
</comment>
<evidence type="ECO:0000256" key="5">
    <source>
        <dbReference type="ARBA" id="ARBA00022729"/>
    </source>
</evidence>
<dbReference type="Gramene" id="Psat01G0121000-T1">
    <property type="protein sequence ID" value="KAI5442054.1"/>
    <property type="gene ID" value="KIW84_011210"/>
</dbReference>
<evidence type="ECO:0000256" key="3">
    <source>
        <dbReference type="ARBA" id="ARBA00022471"/>
    </source>
</evidence>
<feature type="non-terminal residue" evidence="7">
    <location>
        <position position="1"/>
    </location>
</feature>
<keyword evidence="5" id="KW-0732">Signal</keyword>
<evidence type="ECO:0000256" key="2">
    <source>
        <dbReference type="ARBA" id="ARBA00005581"/>
    </source>
</evidence>